<proteinExistence type="predicted"/>
<dbReference type="KEGG" id="lck:HN018_06670"/>
<evidence type="ECO:0000313" key="2">
    <source>
        <dbReference type="Proteomes" id="UP000500767"/>
    </source>
</evidence>
<name>A0A6M8HN77_9PROT</name>
<reference evidence="1 2" key="1">
    <citation type="journal article" date="2014" name="World J. Microbiol. Biotechnol.">
        <title>Biodiversity and physiological characteristics of Antarctic and Arctic lichens-associated bacteria.</title>
        <authorList>
            <person name="Lee Y.M."/>
            <person name="Kim E.H."/>
            <person name="Lee H.K."/>
            <person name="Hong S.G."/>
        </authorList>
    </citation>
    <scope>NUCLEOTIDE SEQUENCE [LARGE SCALE GENOMIC DNA]</scope>
    <source>
        <strain evidence="1 2">PAMC 26569</strain>
    </source>
</reference>
<sequence length="79" mass="8875">MADRLPGWPRALSEELAASYVSLSVSTWRIEVSAHRAPQPFRLTPGRKAWLIDDLDTYVERLAGRLPAESGNEWLRALG</sequence>
<protein>
    <submittedName>
        <fullName evidence="1">Uncharacterized protein</fullName>
    </submittedName>
</protein>
<dbReference type="AlphaFoldDB" id="A0A6M8HN77"/>
<accession>A0A6M8HN77</accession>
<gene>
    <name evidence="1" type="ORF">HN018_06670</name>
</gene>
<dbReference type="Proteomes" id="UP000500767">
    <property type="component" value="Chromosome"/>
</dbReference>
<dbReference type="RefSeq" id="WP_171834748.1">
    <property type="nucleotide sequence ID" value="NZ_CP053708.1"/>
</dbReference>
<dbReference type="EMBL" id="CP053708">
    <property type="protein sequence ID" value="QKE89761.1"/>
    <property type="molecule type" value="Genomic_DNA"/>
</dbReference>
<evidence type="ECO:0000313" key="1">
    <source>
        <dbReference type="EMBL" id="QKE89761.1"/>
    </source>
</evidence>
<keyword evidence="2" id="KW-1185">Reference proteome</keyword>
<organism evidence="1 2">
    <name type="scientific">Lichenicola cladoniae</name>
    <dbReference type="NCBI Taxonomy" id="1484109"/>
    <lineage>
        <taxon>Bacteria</taxon>
        <taxon>Pseudomonadati</taxon>
        <taxon>Pseudomonadota</taxon>
        <taxon>Alphaproteobacteria</taxon>
        <taxon>Acetobacterales</taxon>
        <taxon>Acetobacteraceae</taxon>
        <taxon>Lichenicola</taxon>
    </lineage>
</organism>